<evidence type="ECO:0000313" key="1">
    <source>
        <dbReference type="EMBL" id="KKS99360.1"/>
    </source>
</evidence>
<protein>
    <recommendedName>
        <fullName evidence="3">Cthe-2314-like HEPN domain-containing protein</fullName>
    </recommendedName>
</protein>
<reference evidence="1 2" key="1">
    <citation type="journal article" date="2015" name="Nature">
        <title>rRNA introns, odd ribosomes, and small enigmatic genomes across a large radiation of phyla.</title>
        <authorList>
            <person name="Brown C.T."/>
            <person name="Hug L.A."/>
            <person name="Thomas B.C."/>
            <person name="Sharon I."/>
            <person name="Castelle C.J."/>
            <person name="Singh A."/>
            <person name="Wilkins M.J."/>
            <person name="Williams K.H."/>
            <person name="Banfield J.F."/>
        </authorList>
    </citation>
    <scope>NUCLEOTIDE SEQUENCE [LARGE SCALE GENOMIC DNA]</scope>
</reference>
<dbReference type="STRING" id="1618738.UV76_C0021G0002"/>
<dbReference type="AlphaFoldDB" id="A0A0G1DN93"/>
<sequence>MEKQKFQGNLIHIEPHRIIKENKNDPIDNFFLVLAVVYNDLKGMVLFEKLVFDTYEPVSMNDEVSFHMGEYGGIFTQTRKIFISYLREFFEFLKENEQILSSTEFKGVLSKTNKDITMRWNNLVAIALNKSKDTSDFANYLIRVRNNVASHYYQSGKELKKSFSNIFFKKEKVEQNKLAYYAIGENMETTRFFYADAAVQEYLRSTINDTEKGFEVKYKTELSAIIDNMNWTILRLLKAYLKNRPK</sequence>
<proteinExistence type="predicted"/>
<dbReference type="EMBL" id="LCFS01000021">
    <property type="protein sequence ID" value="KKS99360.1"/>
    <property type="molecule type" value="Genomic_DNA"/>
</dbReference>
<dbReference type="Proteomes" id="UP000034646">
    <property type="component" value="Unassembled WGS sequence"/>
</dbReference>
<accession>A0A0G1DN93</accession>
<comment type="caution">
    <text evidence="1">The sequence shown here is derived from an EMBL/GenBank/DDBJ whole genome shotgun (WGS) entry which is preliminary data.</text>
</comment>
<gene>
    <name evidence="1" type="ORF">UV76_C0021G0002</name>
</gene>
<organism evidence="1 2">
    <name type="scientific">Candidatus Nomurabacteria bacterium GW2011_GWA2_43_15</name>
    <dbReference type="NCBI Taxonomy" id="1618738"/>
    <lineage>
        <taxon>Bacteria</taxon>
        <taxon>Candidatus Nomuraibacteriota</taxon>
    </lineage>
</organism>
<evidence type="ECO:0008006" key="3">
    <source>
        <dbReference type="Google" id="ProtNLM"/>
    </source>
</evidence>
<name>A0A0G1DN93_9BACT</name>
<evidence type="ECO:0000313" key="2">
    <source>
        <dbReference type="Proteomes" id="UP000034646"/>
    </source>
</evidence>